<keyword evidence="9" id="KW-1185">Reference proteome</keyword>
<dbReference type="HOGENOM" id="CLU_001265_10_11_0"/>
<feature type="transmembrane region" description="Helical" evidence="6">
    <location>
        <begin position="115"/>
        <end position="136"/>
    </location>
</feature>
<keyword evidence="3 6" id="KW-0812">Transmembrane</keyword>
<name>F8L7H1_SIMNZ</name>
<feature type="transmembrane region" description="Helical" evidence="6">
    <location>
        <begin position="361"/>
        <end position="381"/>
    </location>
</feature>
<feature type="transmembrane region" description="Helical" evidence="6">
    <location>
        <begin position="148"/>
        <end position="171"/>
    </location>
</feature>
<dbReference type="OrthoDB" id="9793283at2"/>
<accession>F8L7H1</accession>
<evidence type="ECO:0000256" key="2">
    <source>
        <dbReference type="ARBA" id="ARBA00022448"/>
    </source>
</evidence>
<feature type="transmembrane region" description="Helical" evidence="6">
    <location>
        <begin position="387"/>
        <end position="406"/>
    </location>
</feature>
<dbReference type="STRING" id="331113.SNE_A08270"/>
<dbReference type="CDD" id="cd17330">
    <property type="entry name" value="MFS_SLC46_TetA_like"/>
    <property type="match status" value="1"/>
</dbReference>
<feature type="transmembrane region" description="Helical" evidence="6">
    <location>
        <begin position="12"/>
        <end position="35"/>
    </location>
</feature>
<reference key="1">
    <citation type="journal article" date="2011" name="Mol. Biol. Evol.">
        <title>Unity in variety -- the pan-genome of the Chlamydiae.</title>
        <authorList>
            <person name="Collingro A."/>
            <person name="Tischler P."/>
            <person name="Weinmaier T."/>
            <person name="Penz T."/>
            <person name="Heinz E."/>
            <person name="Brunham R.C."/>
            <person name="Read T.D."/>
            <person name="Bavoil P.M."/>
            <person name="Sachse K."/>
            <person name="Kahane S."/>
            <person name="Friedman M.G."/>
            <person name="Rattei T."/>
            <person name="Myers G.S.A."/>
            <person name="Horn M."/>
        </authorList>
    </citation>
    <scope>NUCLEOTIDE SEQUENCE</scope>
    <source>
        <strain>Z</strain>
    </source>
</reference>
<feature type="transmembrane region" description="Helical" evidence="6">
    <location>
        <begin position="228"/>
        <end position="249"/>
    </location>
</feature>
<dbReference type="SUPFAM" id="SSF103473">
    <property type="entry name" value="MFS general substrate transporter"/>
    <property type="match status" value="1"/>
</dbReference>
<dbReference type="Pfam" id="PF07690">
    <property type="entry name" value="MFS_1"/>
    <property type="match status" value="1"/>
</dbReference>
<evidence type="ECO:0000259" key="7">
    <source>
        <dbReference type="PROSITE" id="PS50850"/>
    </source>
</evidence>
<dbReference type="GO" id="GO:0022857">
    <property type="term" value="F:transmembrane transporter activity"/>
    <property type="evidence" value="ECO:0007669"/>
    <property type="project" value="InterPro"/>
</dbReference>
<reference evidence="8 9" key="2">
    <citation type="journal article" date="2011" name="Mol. Biol. Evol.">
        <title>Unity in variety--the pan-genome of the Chlamydiae.</title>
        <authorList>
            <person name="Collingro A."/>
            <person name="Tischler P."/>
            <person name="Weinmaier T."/>
            <person name="Penz T."/>
            <person name="Heinz E."/>
            <person name="Brunham R.C."/>
            <person name="Read T.D."/>
            <person name="Bavoil P.M."/>
            <person name="Sachse K."/>
            <person name="Kahane S."/>
            <person name="Friedman M.G."/>
            <person name="Rattei T."/>
            <person name="Myers G.S."/>
            <person name="Horn M."/>
        </authorList>
    </citation>
    <scope>NUCLEOTIDE SEQUENCE [LARGE SCALE GENOMIC DNA]</scope>
    <source>
        <strain evidence="9">ATCC VR-1471 / Z</strain>
    </source>
</reference>
<dbReference type="eggNOG" id="COG2814">
    <property type="taxonomic scope" value="Bacteria"/>
</dbReference>
<evidence type="ECO:0000256" key="4">
    <source>
        <dbReference type="ARBA" id="ARBA00022989"/>
    </source>
</evidence>
<keyword evidence="4 6" id="KW-1133">Transmembrane helix</keyword>
<dbReference type="EMBL" id="FR872582">
    <property type="protein sequence ID" value="CCB88704.1"/>
    <property type="molecule type" value="Genomic_DNA"/>
</dbReference>
<feature type="transmembrane region" description="Helical" evidence="6">
    <location>
        <begin position="303"/>
        <end position="322"/>
    </location>
</feature>
<dbReference type="PANTHER" id="PTHR23504">
    <property type="entry name" value="MAJOR FACILITATOR SUPERFAMILY DOMAIN-CONTAINING PROTEIN 10"/>
    <property type="match status" value="1"/>
</dbReference>
<evidence type="ECO:0000256" key="5">
    <source>
        <dbReference type="ARBA" id="ARBA00023136"/>
    </source>
</evidence>
<dbReference type="Gene3D" id="1.20.1250.20">
    <property type="entry name" value="MFS general substrate transporter like domains"/>
    <property type="match status" value="1"/>
</dbReference>
<dbReference type="InterPro" id="IPR020846">
    <property type="entry name" value="MFS_dom"/>
</dbReference>
<dbReference type="Proteomes" id="UP000000496">
    <property type="component" value="Chromosome gsn.131"/>
</dbReference>
<dbReference type="GO" id="GO:0016020">
    <property type="term" value="C:membrane"/>
    <property type="evidence" value="ECO:0007669"/>
    <property type="project" value="UniProtKB-SubCell"/>
</dbReference>
<evidence type="ECO:0000313" key="9">
    <source>
        <dbReference type="Proteomes" id="UP000000496"/>
    </source>
</evidence>
<feature type="transmembrane region" description="Helical" evidence="6">
    <location>
        <begin position="183"/>
        <end position="203"/>
    </location>
</feature>
<proteinExistence type="predicted"/>
<organism evidence="8 9">
    <name type="scientific">Simkania negevensis (strain ATCC VR-1471 / DSM 27360 / Z)</name>
    <dbReference type="NCBI Taxonomy" id="331113"/>
    <lineage>
        <taxon>Bacteria</taxon>
        <taxon>Pseudomonadati</taxon>
        <taxon>Chlamydiota</taxon>
        <taxon>Chlamydiia</taxon>
        <taxon>Parachlamydiales</taxon>
        <taxon>Simkaniaceae</taxon>
        <taxon>Simkania</taxon>
    </lineage>
</organism>
<keyword evidence="5 6" id="KW-0472">Membrane</keyword>
<keyword evidence="2" id="KW-0813">Transport</keyword>
<feature type="transmembrane region" description="Helical" evidence="6">
    <location>
        <begin position="328"/>
        <end position="349"/>
    </location>
</feature>
<protein>
    <recommendedName>
        <fullName evidence="7">Major facilitator superfamily (MFS) profile domain-containing protein</fullName>
    </recommendedName>
</protein>
<feature type="domain" description="Major facilitator superfamily (MFS) profile" evidence="7">
    <location>
        <begin position="10"/>
        <end position="411"/>
    </location>
</feature>
<dbReference type="PROSITE" id="PS50850">
    <property type="entry name" value="MFS"/>
    <property type="match status" value="1"/>
</dbReference>
<feature type="transmembrane region" description="Helical" evidence="6">
    <location>
        <begin position="88"/>
        <end position="109"/>
    </location>
</feature>
<dbReference type="PANTHER" id="PTHR23504:SF15">
    <property type="entry name" value="MAJOR FACILITATOR SUPERFAMILY (MFS) PROFILE DOMAIN-CONTAINING PROTEIN"/>
    <property type="match status" value="1"/>
</dbReference>
<evidence type="ECO:0000256" key="1">
    <source>
        <dbReference type="ARBA" id="ARBA00004141"/>
    </source>
</evidence>
<dbReference type="InterPro" id="IPR011701">
    <property type="entry name" value="MFS"/>
</dbReference>
<dbReference type="KEGG" id="sng:SNE_A08270"/>
<dbReference type="RefSeq" id="WP_013943171.1">
    <property type="nucleotide sequence ID" value="NC_015713.1"/>
</dbReference>
<sequence>MTDEKKKRASLLALFFVYFLDYFGYALVFGIFGPLILKPEFEMFSAATSTHARHIALGILFAMFPLSQFIGGPIFGDLADRHGRKKTLYLSMIACTLGYFLSGLAILMHHFKLLLLSRAITGFFSGNRSICLAAIADLSPGEKNRSQNYGIIGTLGGLSWIVSMLVGGYFSDSKNSIYFNPALPFWITTLLSVISCLIIMKFFSETHIHREIFTLDPFKGMRNIVNCFRIKGLGILYAFYFFLMMGWGINLLWLNPYALERFEISQTQVMWLLVGTGVVWSIGSAGINQILLKRMSSEDISRIGLYGLFVVFIVCGLSSNYFTFAIFAMLASAFGALAWTNSLSIISLCSTEDAQGKVMGLSQSVGSISMLLAPLIAGIVAAFKIQFVYPIAALLIFIATLVLSIVRIKQKAEA</sequence>
<dbReference type="AlphaFoldDB" id="F8L7H1"/>
<gene>
    <name evidence="8" type="ordered locus">SNE_A08270</name>
</gene>
<dbReference type="InterPro" id="IPR036259">
    <property type="entry name" value="MFS_trans_sf"/>
</dbReference>
<evidence type="ECO:0000256" key="6">
    <source>
        <dbReference type="SAM" id="Phobius"/>
    </source>
</evidence>
<comment type="subcellular location">
    <subcellularLocation>
        <location evidence="1">Membrane</location>
        <topology evidence="1">Multi-pass membrane protein</topology>
    </subcellularLocation>
</comment>
<evidence type="ECO:0000313" key="8">
    <source>
        <dbReference type="EMBL" id="CCB88704.1"/>
    </source>
</evidence>
<evidence type="ECO:0000256" key="3">
    <source>
        <dbReference type="ARBA" id="ARBA00022692"/>
    </source>
</evidence>
<feature type="transmembrane region" description="Helical" evidence="6">
    <location>
        <begin position="269"/>
        <end position="291"/>
    </location>
</feature>
<feature type="transmembrane region" description="Helical" evidence="6">
    <location>
        <begin position="55"/>
        <end position="76"/>
    </location>
</feature>